<evidence type="ECO:0000256" key="1">
    <source>
        <dbReference type="PROSITE-ProRule" id="PRU00221"/>
    </source>
</evidence>
<dbReference type="SUPFAM" id="SSF50978">
    <property type="entry name" value="WD40 repeat-like"/>
    <property type="match status" value="1"/>
</dbReference>
<evidence type="ECO:0000313" key="3">
    <source>
        <dbReference type="Proteomes" id="UP000053820"/>
    </source>
</evidence>
<dbReference type="Proteomes" id="UP000053820">
    <property type="component" value="Unassembled WGS sequence"/>
</dbReference>
<keyword evidence="1" id="KW-0853">WD repeat</keyword>
<dbReference type="Pfam" id="PF00400">
    <property type="entry name" value="WD40"/>
    <property type="match status" value="3"/>
</dbReference>
<gene>
    <name evidence="2" type="ORF">HYDPIDRAFT_119541</name>
</gene>
<organism evidence="2 3">
    <name type="scientific">Hydnomerulius pinastri MD-312</name>
    <dbReference type="NCBI Taxonomy" id="994086"/>
    <lineage>
        <taxon>Eukaryota</taxon>
        <taxon>Fungi</taxon>
        <taxon>Dikarya</taxon>
        <taxon>Basidiomycota</taxon>
        <taxon>Agaricomycotina</taxon>
        <taxon>Agaricomycetes</taxon>
        <taxon>Agaricomycetidae</taxon>
        <taxon>Boletales</taxon>
        <taxon>Boletales incertae sedis</taxon>
        <taxon>Leucogyrophana</taxon>
    </lineage>
</organism>
<keyword evidence="3" id="KW-1185">Reference proteome</keyword>
<dbReference type="Gene3D" id="2.130.10.10">
    <property type="entry name" value="YVTN repeat-like/Quinoprotein amine dehydrogenase"/>
    <property type="match status" value="2"/>
</dbReference>
<dbReference type="EMBL" id="KN839942">
    <property type="protein sequence ID" value="KIJ58414.1"/>
    <property type="molecule type" value="Genomic_DNA"/>
</dbReference>
<dbReference type="SMART" id="SM00320">
    <property type="entry name" value="WD40"/>
    <property type="match status" value="3"/>
</dbReference>
<evidence type="ECO:0000313" key="2">
    <source>
        <dbReference type="EMBL" id="KIJ58414.1"/>
    </source>
</evidence>
<dbReference type="PANTHER" id="PTHR19879:SF9">
    <property type="entry name" value="TRANSCRIPTION INITIATION FACTOR TFIID SUBUNIT 5"/>
    <property type="match status" value="1"/>
</dbReference>
<protein>
    <recommendedName>
        <fullName evidence="4">Anaphase-promoting complex subunit 4 WD40 domain-containing protein</fullName>
    </recommendedName>
</protein>
<dbReference type="InterPro" id="IPR001680">
    <property type="entry name" value="WD40_rpt"/>
</dbReference>
<reference evidence="2 3" key="1">
    <citation type="submission" date="2014-04" db="EMBL/GenBank/DDBJ databases">
        <title>Evolutionary Origins and Diversification of the Mycorrhizal Mutualists.</title>
        <authorList>
            <consortium name="DOE Joint Genome Institute"/>
            <consortium name="Mycorrhizal Genomics Consortium"/>
            <person name="Kohler A."/>
            <person name="Kuo A."/>
            <person name="Nagy L.G."/>
            <person name="Floudas D."/>
            <person name="Copeland A."/>
            <person name="Barry K.W."/>
            <person name="Cichocki N."/>
            <person name="Veneault-Fourrey C."/>
            <person name="LaButti K."/>
            <person name="Lindquist E.A."/>
            <person name="Lipzen A."/>
            <person name="Lundell T."/>
            <person name="Morin E."/>
            <person name="Murat C."/>
            <person name="Riley R."/>
            <person name="Ohm R."/>
            <person name="Sun H."/>
            <person name="Tunlid A."/>
            <person name="Henrissat B."/>
            <person name="Grigoriev I.V."/>
            <person name="Hibbett D.S."/>
            <person name="Martin F."/>
        </authorList>
    </citation>
    <scope>NUCLEOTIDE SEQUENCE [LARGE SCALE GENOMIC DNA]</scope>
    <source>
        <strain evidence="2 3">MD-312</strain>
    </source>
</reference>
<dbReference type="PROSITE" id="PS50082">
    <property type="entry name" value="WD_REPEATS_2"/>
    <property type="match status" value="1"/>
</dbReference>
<sequence length="351" mass="37853">MCNGIVYCIRFSPDDSRFATAAGYSTQIWNARTGVLELTIKESVKSLAWTKDGTEVIAGGRSRTTIYSATTGDQLHSWEAHNNCYLSAFSLSPTSTLLATSSQDNHLAAIWDIQTGQQVATYQHPRNLQCIAYSSTGKSIATACHDRNAYLWEAPDESQKLEDILDLPAVQSPGEDEVVTEAGRGEFIASCLDLPATARPSHFSSRVNAPQQPAHPSRGIKGIIKGLLTKSPPARDDIELDQIGEGRAGRSAARTWFGGRTLVAASRDLIVRPPPFSISRESSAPDVRAIIAGCIRSAFQSTALETSLCTHSRALPAGAAWNISHAVPGRRECRAQLYCSGDHRARTGCPS</sequence>
<accession>A0A0C9UZF6</accession>
<dbReference type="PANTHER" id="PTHR19879">
    <property type="entry name" value="TRANSCRIPTION INITIATION FACTOR TFIID"/>
    <property type="match status" value="1"/>
</dbReference>
<dbReference type="AlphaFoldDB" id="A0A0C9UZF6"/>
<evidence type="ECO:0008006" key="4">
    <source>
        <dbReference type="Google" id="ProtNLM"/>
    </source>
</evidence>
<name>A0A0C9UZF6_9AGAM</name>
<proteinExistence type="predicted"/>
<feature type="repeat" description="WD" evidence="1">
    <location>
        <begin position="121"/>
        <end position="162"/>
    </location>
</feature>
<dbReference type="InterPro" id="IPR015943">
    <property type="entry name" value="WD40/YVTN_repeat-like_dom_sf"/>
</dbReference>
<dbReference type="InterPro" id="IPR036322">
    <property type="entry name" value="WD40_repeat_dom_sf"/>
</dbReference>
<dbReference type="HOGENOM" id="CLU_790021_0_0_1"/>